<comment type="caution">
    <text evidence="1">The sequence shown here is derived from an EMBL/GenBank/DDBJ whole genome shotgun (WGS) entry which is preliminary data.</text>
</comment>
<proteinExistence type="predicted"/>
<dbReference type="EMBL" id="CM046390">
    <property type="protein sequence ID" value="KAI8565308.1"/>
    <property type="molecule type" value="Genomic_DNA"/>
</dbReference>
<sequence length="83" mass="9398">MGIGFDHLKELLEERELLHGVVSQPAAAAASSSYEKLWSKQARTKKKKKRDKDYITVEELLAGKQEQGLEVVQKVFDMRGPQV</sequence>
<reference evidence="1" key="1">
    <citation type="submission" date="2022-02" db="EMBL/GenBank/DDBJ databases">
        <title>Plant Genome Project.</title>
        <authorList>
            <person name="Zhang R.-G."/>
        </authorList>
    </citation>
    <scope>NUCLEOTIDE SEQUENCE</scope>
    <source>
        <strain evidence="1">AT1</strain>
    </source>
</reference>
<evidence type="ECO:0000313" key="2">
    <source>
        <dbReference type="Proteomes" id="UP001062846"/>
    </source>
</evidence>
<name>A0ACC0PHX0_RHOML</name>
<keyword evidence="2" id="KW-1185">Reference proteome</keyword>
<evidence type="ECO:0000313" key="1">
    <source>
        <dbReference type="EMBL" id="KAI8565308.1"/>
    </source>
</evidence>
<accession>A0ACC0PHX0</accession>
<dbReference type="Proteomes" id="UP001062846">
    <property type="component" value="Chromosome 3"/>
</dbReference>
<protein>
    <submittedName>
        <fullName evidence="1">Uncharacterized protein</fullName>
    </submittedName>
</protein>
<organism evidence="1 2">
    <name type="scientific">Rhododendron molle</name>
    <name type="common">Chinese azalea</name>
    <name type="synonym">Azalea mollis</name>
    <dbReference type="NCBI Taxonomy" id="49168"/>
    <lineage>
        <taxon>Eukaryota</taxon>
        <taxon>Viridiplantae</taxon>
        <taxon>Streptophyta</taxon>
        <taxon>Embryophyta</taxon>
        <taxon>Tracheophyta</taxon>
        <taxon>Spermatophyta</taxon>
        <taxon>Magnoliopsida</taxon>
        <taxon>eudicotyledons</taxon>
        <taxon>Gunneridae</taxon>
        <taxon>Pentapetalae</taxon>
        <taxon>asterids</taxon>
        <taxon>Ericales</taxon>
        <taxon>Ericaceae</taxon>
        <taxon>Ericoideae</taxon>
        <taxon>Rhodoreae</taxon>
        <taxon>Rhododendron</taxon>
    </lineage>
</organism>
<gene>
    <name evidence="1" type="ORF">RHMOL_Rhmol03G0249000</name>
</gene>